<proteinExistence type="predicted"/>
<dbReference type="STRING" id="142842.SAMN02745118_00293"/>
<feature type="domain" description="YutG/PgpA" evidence="1">
    <location>
        <begin position="40"/>
        <end position="149"/>
    </location>
</feature>
<dbReference type="Gene3D" id="1.10.3760.10">
    <property type="entry name" value="PgpA-like"/>
    <property type="match status" value="1"/>
</dbReference>
<dbReference type="GO" id="GO:0008962">
    <property type="term" value="F:phosphatidylglycerophosphatase activity"/>
    <property type="evidence" value="ECO:0007669"/>
    <property type="project" value="InterPro"/>
</dbReference>
<dbReference type="RefSeq" id="WP_078808827.1">
    <property type="nucleotide sequence ID" value="NZ_FUWM01000004.1"/>
</dbReference>
<dbReference type="InterPro" id="IPR026038">
    <property type="entry name" value="Put_PGPase"/>
</dbReference>
<evidence type="ECO:0000259" key="1">
    <source>
        <dbReference type="Pfam" id="PF04608"/>
    </source>
</evidence>
<sequence length="161" mass="17812">MKELVIDLLNERGVQIKDIAQIAYDLQSPYNPQLTLEECVISVEKVFEKREVQYTILTGVALDKLAEEGSLDEPLSNIITRDEPLYGIDESLAMTIANIYGTIGVTSFGFLDKQKTGIIEELDNSAENVNTFLDDIVAGIASAASARLAHRHKEKQQVDIS</sequence>
<dbReference type="InterPro" id="IPR036681">
    <property type="entry name" value="PgpA-like_sf"/>
</dbReference>
<dbReference type="GO" id="GO:0006629">
    <property type="term" value="P:lipid metabolic process"/>
    <property type="evidence" value="ECO:0007669"/>
    <property type="project" value="InterPro"/>
</dbReference>
<protein>
    <submittedName>
        <fullName evidence="2">Phosphatidylglycerophosphatase A</fullName>
    </submittedName>
</protein>
<organism evidence="2 3">
    <name type="scientific">Selenihalanaerobacter shriftii</name>
    <dbReference type="NCBI Taxonomy" id="142842"/>
    <lineage>
        <taxon>Bacteria</taxon>
        <taxon>Bacillati</taxon>
        <taxon>Bacillota</taxon>
        <taxon>Clostridia</taxon>
        <taxon>Halanaerobiales</taxon>
        <taxon>Halobacteroidaceae</taxon>
        <taxon>Selenihalanaerobacter</taxon>
    </lineage>
</organism>
<dbReference type="EMBL" id="FUWM01000004">
    <property type="protein sequence ID" value="SJZ32180.1"/>
    <property type="molecule type" value="Genomic_DNA"/>
</dbReference>
<dbReference type="AlphaFoldDB" id="A0A1T4JPR4"/>
<reference evidence="3" key="1">
    <citation type="submission" date="2017-02" db="EMBL/GenBank/DDBJ databases">
        <authorList>
            <person name="Varghese N."/>
            <person name="Submissions S."/>
        </authorList>
    </citation>
    <scope>NUCLEOTIDE SEQUENCE [LARGE SCALE GENOMIC DNA]</scope>
    <source>
        <strain evidence="3">ATCC BAA-73</strain>
    </source>
</reference>
<gene>
    <name evidence="2" type="ORF">SAMN02745118_00293</name>
</gene>
<dbReference type="OrthoDB" id="9793244at2"/>
<name>A0A1T4JPR4_9FIRM</name>
<dbReference type="Proteomes" id="UP000190625">
    <property type="component" value="Unassembled WGS sequence"/>
</dbReference>
<evidence type="ECO:0000313" key="3">
    <source>
        <dbReference type="Proteomes" id="UP000190625"/>
    </source>
</evidence>
<dbReference type="PIRSF" id="PIRSF019587">
    <property type="entry name" value="PGPase"/>
    <property type="match status" value="1"/>
</dbReference>
<keyword evidence="3" id="KW-1185">Reference proteome</keyword>
<dbReference type="InterPro" id="IPR007686">
    <property type="entry name" value="YutG/PgpA"/>
</dbReference>
<dbReference type="Pfam" id="PF04608">
    <property type="entry name" value="PgpA"/>
    <property type="match status" value="1"/>
</dbReference>
<dbReference type="CDD" id="cd06971">
    <property type="entry name" value="PgpA"/>
    <property type="match status" value="1"/>
</dbReference>
<accession>A0A1T4JPR4</accession>
<dbReference type="SUPFAM" id="SSF101307">
    <property type="entry name" value="YutG-like"/>
    <property type="match status" value="1"/>
</dbReference>
<evidence type="ECO:0000313" key="2">
    <source>
        <dbReference type="EMBL" id="SJZ32180.1"/>
    </source>
</evidence>